<name>A0A2M7G3Y7_9BACT</name>
<evidence type="ECO:0000256" key="2">
    <source>
        <dbReference type="ARBA" id="ARBA00022475"/>
    </source>
</evidence>
<protein>
    <recommendedName>
        <fullName evidence="9">Flagellar protein</fullName>
    </recommendedName>
</protein>
<accession>A0A2M7G3Y7</accession>
<keyword evidence="2" id="KW-1003">Cell membrane</keyword>
<dbReference type="GO" id="GO:0044781">
    <property type="term" value="P:bacterial-type flagellum organization"/>
    <property type="evidence" value="ECO:0007669"/>
    <property type="project" value="InterPro"/>
</dbReference>
<gene>
    <name evidence="7" type="ORF">COW36_12470</name>
</gene>
<evidence type="ECO:0000313" key="7">
    <source>
        <dbReference type="EMBL" id="PIW16575.1"/>
    </source>
</evidence>
<keyword evidence="4 6" id="KW-1133">Transmembrane helix</keyword>
<reference evidence="7 8" key="1">
    <citation type="submission" date="2017-09" db="EMBL/GenBank/DDBJ databases">
        <title>Depth-based differentiation of microbial function through sediment-hosted aquifers and enrichment of novel symbionts in the deep terrestrial subsurface.</title>
        <authorList>
            <person name="Probst A.J."/>
            <person name="Ladd B."/>
            <person name="Jarett J.K."/>
            <person name="Geller-Mcgrath D.E."/>
            <person name="Sieber C.M."/>
            <person name="Emerson J.B."/>
            <person name="Anantharaman K."/>
            <person name="Thomas B.C."/>
            <person name="Malmstrom R."/>
            <person name="Stieglmeier M."/>
            <person name="Klingl A."/>
            <person name="Woyke T."/>
            <person name="Ryan C.M."/>
            <person name="Banfield J.F."/>
        </authorList>
    </citation>
    <scope>NUCLEOTIDE SEQUENCE [LARGE SCALE GENOMIC DNA]</scope>
    <source>
        <strain evidence="7">CG17_big_fil_post_rev_8_21_14_2_50_48_46</strain>
    </source>
</reference>
<keyword evidence="5 6" id="KW-0472">Membrane</keyword>
<dbReference type="AlphaFoldDB" id="A0A2M7G3Y7"/>
<dbReference type="GO" id="GO:0016020">
    <property type="term" value="C:membrane"/>
    <property type="evidence" value="ECO:0007669"/>
    <property type="project" value="InterPro"/>
</dbReference>
<comment type="subcellular location">
    <subcellularLocation>
        <location evidence="1">Cell membrane</location>
    </subcellularLocation>
</comment>
<dbReference type="Proteomes" id="UP000231019">
    <property type="component" value="Unassembled WGS sequence"/>
</dbReference>
<evidence type="ECO:0000256" key="5">
    <source>
        <dbReference type="ARBA" id="ARBA00023136"/>
    </source>
</evidence>
<evidence type="ECO:0000256" key="3">
    <source>
        <dbReference type="ARBA" id="ARBA00022692"/>
    </source>
</evidence>
<evidence type="ECO:0000256" key="4">
    <source>
        <dbReference type="ARBA" id="ARBA00022989"/>
    </source>
</evidence>
<dbReference type="EMBL" id="PFFQ01000037">
    <property type="protein sequence ID" value="PIW16575.1"/>
    <property type="molecule type" value="Genomic_DNA"/>
</dbReference>
<sequence>MPLSEQVLSGQVNSAGWLELILKLALVVLLIYATAFLLQKRNLRFPFGAQALPGVPPSEIRTVAVHPLTSGVSLYLVEVENRRLLLSVSAQSSAQLLLDLGGETDES</sequence>
<dbReference type="InterPro" id="IPR022781">
    <property type="entry name" value="Flagellar_biosynth_FliO"/>
</dbReference>
<dbReference type="Pfam" id="PF04347">
    <property type="entry name" value="FliO"/>
    <property type="match status" value="1"/>
</dbReference>
<evidence type="ECO:0000256" key="1">
    <source>
        <dbReference type="ARBA" id="ARBA00004236"/>
    </source>
</evidence>
<keyword evidence="3 6" id="KW-0812">Transmembrane</keyword>
<feature type="transmembrane region" description="Helical" evidence="6">
    <location>
        <begin position="20"/>
        <end position="38"/>
    </location>
</feature>
<organism evidence="7 8">
    <name type="scientific">bacterium (Candidatus Blackallbacteria) CG17_big_fil_post_rev_8_21_14_2_50_48_46</name>
    <dbReference type="NCBI Taxonomy" id="2014261"/>
    <lineage>
        <taxon>Bacteria</taxon>
        <taxon>Candidatus Blackallbacteria</taxon>
    </lineage>
</organism>
<evidence type="ECO:0008006" key="9">
    <source>
        <dbReference type="Google" id="ProtNLM"/>
    </source>
</evidence>
<proteinExistence type="predicted"/>
<evidence type="ECO:0000313" key="8">
    <source>
        <dbReference type="Proteomes" id="UP000231019"/>
    </source>
</evidence>
<evidence type="ECO:0000256" key="6">
    <source>
        <dbReference type="SAM" id="Phobius"/>
    </source>
</evidence>
<comment type="caution">
    <text evidence="7">The sequence shown here is derived from an EMBL/GenBank/DDBJ whole genome shotgun (WGS) entry which is preliminary data.</text>
</comment>